<dbReference type="AlphaFoldDB" id="A0A926HXF6"/>
<comment type="caution">
    <text evidence="1">The sequence shown here is derived from an EMBL/GenBank/DDBJ whole genome shotgun (WGS) entry which is preliminary data.</text>
</comment>
<keyword evidence="2" id="KW-1185">Reference proteome</keyword>
<dbReference type="RefSeq" id="WP_177679183.1">
    <property type="nucleotide sequence ID" value="NZ_JACRSU010000001.1"/>
</dbReference>
<evidence type="ECO:0000313" key="1">
    <source>
        <dbReference type="EMBL" id="MBC8540019.1"/>
    </source>
</evidence>
<proteinExistence type="predicted"/>
<gene>
    <name evidence="1" type="ORF">H8698_03380</name>
</gene>
<accession>A0A926HXF6</accession>
<dbReference type="EMBL" id="JACRSU010000001">
    <property type="protein sequence ID" value="MBC8540019.1"/>
    <property type="molecule type" value="Genomic_DNA"/>
</dbReference>
<dbReference type="Proteomes" id="UP000611762">
    <property type="component" value="Unassembled WGS sequence"/>
</dbReference>
<reference evidence="1" key="1">
    <citation type="submission" date="2020-08" db="EMBL/GenBank/DDBJ databases">
        <title>Genome public.</title>
        <authorList>
            <person name="Liu C."/>
            <person name="Sun Q."/>
        </authorList>
    </citation>
    <scope>NUCLEOTIDE SEQUENCE</scope>
    <source>
        <strain evidence="1">H8</strain>
    </source>
</reference>
<name>A0A926HXF6_9FIRM</name>
<organism evidence="1 2">
    <name type="scientific">Congzhengia minquanensis</name>
    <dbReference type="NCBI Taxonomy" id="2763657"/>
    <lineage>
        <taxon>Bacteria</taxon>
        <taxon>Bacillati</taxon>
        <taxon>Bacillota</taxon>
        <taxon>Clostridia</taxon>
        <taxon>Eubacteriales</taxon>
        <taxon>Oscillospiraceae</taxon>
        <taxon>Congzhengia</taxon>
    </lineage>
</organism>
<sequence length="91" mass="10901">MMDTGESAEQMVYIMESALRAFQQTETCTKLELQCEQAQRELEKKFDEEDYSFIMKRVEIFSLRLEREGAFLYQQAFKDCICLLKYFNILN</sequence>
<protein>
    <submittedName>
        <fullName evidence="1">Uncharacterized protein</fullName>
    </submittedName>
</protein>
<evidence type="ECO:0000313" key="2">
    <source>
        <dbReference type="Proteomes" id="UP000611762"/>
    </source>
</evidence>